<dbReference type="GO" id="GO:0005524">
    <property type="term" value="F:ATP binding"/>
    <property type="evidence" value="ECO:0007669"/>
    <property type="project" value="InterPro"/>
</dbReference>
<dbReference type="OrthoDB" id="9810309at2"/>
<dbReference type="Pfam" id="PF02572">
    <property type="entry name" value="CobA_CobO_BtuR"/>
    <property type="match status" value="1"/>
</dbReference>
<protein>
    <submittedName>
        <fullName evidence="1">Cob(I)yrinic acid a,c-diamide adenosyltransferase</fullName>
        <ecNumber evidence="1">2.5.1.17</ecNumber>
    </submittedName>
</protein>
<name>A0A174LBA8_9FIRM</name>
<dbReference type="PANTHER" id="PTHR46638">
    <property type="entry name" value="CORRINOID ADENOSYLTRANSFERASE"/>
    <property type="match status" value="1"/>
</dbReference>
<dbReference type="Gene3D" id="3.40.50.300">
    <property type="entry name" value="P-loop containing nucleotide triphosphate hydrolases"/>
    <property type="match status" value="1"/>
</dbReference>
<accession>A0A174LBA8</accession>
<evidence type="ECO:0000313" key="2">
    <source>
        <dbReference type="Proteomes" id="UP000095544"/>
    </source>
</evidence>
<dbReference type="STRING" id="39482.ERS852491_04529"/>
<proteinExistence type="predicted"/>
<gene>
    <name evidence="1" type="primary">cobO</name>
    <name evidence="1" type="ORF">ERS852491_04529</name>
</gene>
<dbReference type="RefSeq" id="WP_055155025.1">
    <property type="nucleotide sequence ID" value="NZ_CYZU01000065.1"/>
</dbReference>
<dbReference type="PANTHER" id="PTHR46638:SF1">
    <property type="entry name" value="CORRINOID ADENOSYLTRANSFERASE"/>
    <property type="match status" value="1"/>
</dbReference>
<dbReference type="EMBL" id="CYZU01000065">
    <property type="protein sequence ID" value="CUP19976.1"/>
    <property type="molecule type" value="Genomic_DNA"/>
</dbReference>
<dbReference type="GO" id="GO:0009236">
    <property type="term" value="P:cobalamin biosynthetic process"/>
    <property type="evidence" value="ECO:0007669"/>
    <property type="project" value="InterPro"/>
</dbReference>
<dbReference type="PIRSF" id="PIRSF015617">
    <property type="entry name" value="Adensltrnsf_CobA"/>
    <property type="match status" value="1"/>
</dbReference>
<reference evidence="1 2" key="1">
    <citation type="submission" date="2015-09" db="EMBL/GenBank/DDBJ databases">
        <authorList>
            <consortium name="Pathogen Informatics"/>
        </authorList>
    </citation>
    <scope>NUCLEOTIDE SEQUENCE [LARGE SCALE GENOMIC DNA]</scope>
    <source>
        <strain evidence="1 2">2789STDY5834876</strain>
    </source>
</reference>
<dbReference type="InterPro" id="IPR003724">
    <property type="entry name" value="CblAdoTrfase_CobA"/>
</dbReference>
<dbReference type="AlphaFoldDB" id="A0A174LBA8"/>
<organism evidence="1 2">
    <name type="scientific">Faecalicatena contorta</name>
    <dbReference type="NCBI Taxonomy" id="39482"/>
    <lineage>
        <taxon>Bacteria</taxon>
        <taxon>Bacillati</taxon>
        <taxon>Bacillota</taxon>
        <taxon>Clostridia</taxon>
        <taxon>Lachnospirales</taxon>
        <taxon>Lachnospiraceae</taxon>
        <taxon>Faecalicatena</taxon>
    </lineage>
</organism>
<dbReference type="SUPFAM" id="SSF52540">
    <property type="entry name" value="P-loop containing nucleoside triphosphate hydrolases"/>
    <property type="match status" value="1"/>
</dbReference>
<keyword evidence="1" id="KW-0808">Transferase</keyword>
<dbReference type="GO" id="GO:0008817">
    <property type="term" value="F:corrinoid adenosyltransferase activity"/>
    <property type="evidence" value="ECO:0007669"/>
    <property type="project" value="UniProtKB-EC"/>
</dbReference>
<sequence length="175" mass="19540">MKNGLTHIYCGDGKGKTTAATGLAVRAAGSGMKVLFSRFLKNEDSGELKILDAVEGITVLHMDKSFGFFNTLSDAEKAEAQETYARLWDTVCEKALSGEYDMLVVDEFMAAYHYGLIDHAKSLAFLEKKPKELEVVLTGRNPDEKLIGLADYVSEIRKIKHPFDREIQARRGIEY</sequence>
<dbReference type="EC" id="2.5.1.17" evidence="1"/>
<evidence type="ECO:0000313" key="1">
    <source>
        <dbReference type="EMBL" id="CUP19976.1"/>
    </source>
</evidence>
<dbReference type="InterPro" id="IPR027417">
    <property type="entry name" value="P-loop_NTPase"/>
</dbReference>
<dbReference type="Proteomes" id="UP000095544">
    <property type="component" value="Unassembled WGS sequence"/>
</dbReference>